<feature type="region of interest" description="Disordered" evidence="2">
    <location>
        <begin position="361"/>
        <end position="408"/>
    </location>
</feature>
<evidence type="ECO:0000313" key="3">
    <source>
        <dbReference type="EMBL" id="KJZ76916.1"/>
    </source>
</evidence>
<feature type="compositionally biased region" description="Low complexity" evidence="2">
    <location>
        <begin position="599"/>
        <end position="610"/>
    </location>
</feature>
<feature type="compositionally biased region" description="Polar residues" evidence="2">
    <location>
        <begin position="849"/>
        <end position="861"/>
    </location>
</feature>
<feature type="region of interest" description="Disordered" evidence="2">
    <location>
        <begin position="152"/>
        <end position="218"/>
    </location>
</feature>
<feature type="region of interest" description="Disordered" evidence="2">
    <location>
        <begin position="307"/>
        <end position="330"/>
    </location>
</feature>
<evidence type="ECO:0008006" key="5">
    <source>
        <dbReference type="Google" id="ProtNLM"/>
    </source>
</evidence>
<feature type="region of interest" description="Disordered" evidence="2">
    <location>
        <begin position="529"/>
        <end position="861"/>
    </location>
</feature>
<feature type="compositionally biased region" description="Low complexity" evidence="2">
    <location>
        <begin position="569"/>
        <end position="587"/>
    </location>
</feature>
<feature type="compositionally biased region" description="Basic and acidic residues" evidence="2">
    <location>
        <begin position="529"/>
        <end position="553"/>
    </location>
</feature>
<dbReference type="InterPro" id="IPR039301">
    <property type="entry name" value="Sip5/DA2"/>
</dbReference>
<dbReference type="Proteomes" id="UP000054481">
    <property type="component" value="Unassembled WGS sequence"/>
</dbReference>
<evidence type="ECO:0000313" key="4">
    <source>
        <dbReference type="Proteomes" id="UP000054481"/>
    </source>
</evidence>
<protein>
    <recommendedName>
        <fullName evidence="5">Protein SIP5</fullName>
    </recommendedName>
</protein>
<feature type="compositionally biased region" description="Polar residues" evidence="2">
    <location>
        <begin position="826"/>
        <end position="835"/>
    </location>
</feature>
<dbReference type="OrthoDB" id="21471at2759"/>
<feature type="compositionally biased region" description="Basic and acidic residues" evidence="2">
    <location>
        <begin position="762"/>
        <end position="776"/>
    </location>
</feature>
<dbReference type="CDD" id="cd24139">
    <property type="entry name" value="SIP5-like"/>
    <property type="match status" value="1"/>
</dbReference>
<feature type="compositionally biased region" description="Basic and acidic residues" evidence="2">
    <location>
        <begin position="7"/>
        <end position="27"/>
    </location>
</feature>
<feature type="compositionally biased region" description="Basic and acidic residues" evidence="2">
    <location>
        <begin position="614"/>
        <end position="632"/>
    </location>
</feature>
<dbReference type="EMBL" id="KQ030509">
    <property type="protein sequence ID" value="KJZ76916.1"/>
    <property type="molecule type" value="Genomic_DNA"/>
</dbReference>
<feature type="compositionally biased region" description="Basic and acidic residues" evidence="2">
    <location>
        <begin position="307"/>
        <end position="316"/>
    </location>
</feature>
<dbReference type="PANTHER" id="PTHR31315:SF1">
    <property type="entry name" value="PROTEIN SIP5"/>
    <property type="match status" value="1"/>
</dbReference>
<keyword evidence="4" id="KW-1185">Reference proteome</keyword>
<feature type="compositionally biased region" description="Polar residues" evidence="2">
    <location>
        <begin position="652"/>
        <end position="662"/>
    </location>
</feature>
<evidence type="ECO:0000256" key="1">
    <source>
        <dbReference type="ARBA" id="ARBA00010402"/>
    </source>
</evidence>
<organism evidence="3 4">
    <name type="scientific">Hirsutella minnesotensis 3608</name>
    <dbReference type="NCBI Taxonomy" id="1043627"/>
    <lineage>
        <taxon>Eukaryota</taxon>
        <taxon>Fungi</taxon>
        <taxon>Dikarya</taxon>
        <taxon>Ascomycota</taxon>
        <taxon>Pezizomycotina</taxon>
        <taxon>Sordariomycetes</taxon>
        <taxon>Hypocreomycetidae</taxon>
        <taxon>Hypocreales</taxon>
        <taxon>Ophiocordycipitaceae</taxon>
        <taxon>Hirsutella</taxon>
    </lineage>
</organism>
<comment type="similarity">
    <text evidence="1">Belongs to the SIP5 family.</text>
</comment>
<feature type="compositionally biased region" description="Polar residues" evidence="2">
    <location>
        <begin position="174"/>
        <end position="183"/>
    </location>
</feature>
<feature type="compositionally biased region" description="Low complexity" evidence="2">
    <location>
        <begin position="362"/>
        <end position="383"/>
    </location>
</feature>
<feature type="region of interest" description="Disordered" evidence="2">
    <location>
        <begin position="1"/>
        <end position="75"/>
    </location>
</feature>
<accession>A0A0F7ZM24</accession>
<feature type="compositionally biased region" description="Polar residues" evidence="2">
    <location>
        <begin position="724"/>
        <end position="750"/>
    </location>
</feature>
<dbReference type="AlphaFoldDB" id="A0A0F7ZM24"/>
<evidence type="ECO:0000256" key="2">
    <source>
        <dbReference type="SAM" id="MobiDB-lite"/>
    </source>
</evidence>
<reference evidence="3 4" key="1">
    <citation type="journal article" date="2014" name="Genome Biol. Evol.">
        <title>Comparative genomics and transcriptomics analyses reveal divergent lifestyle features of nematode endoparasitic fungus Hirsutella minnesotensis.</title>
        <authorList>
            <person name="Lai Y."/>
            <person name="Liu K."/>
            <person name="Zhang X."/>
            <person name="Zhang X."/>
            <person name="Li K."/>
            <person name="Wang N."/>
            <person name="Shu C."/>
            <person name="Wu Y."/>
            <person name="Wang C."/>
            <person name="Bushley K.E."/>
            <person name="Xiang M."/>
            <person name="Liu X."/>
        </authorList>
    </citation>
    <scope>NUCLEOTIDE SEQUENCE [LARGE SCALE GENOMIC DNA]</scope>
    <source>
        <strain evidence="3 4">3608</strain>
    </source>
</reference>
<feature type="compositionally biased region" description="Basic and acidic residues" evidence="2">
    <location>
        <begin position="47"/>
        <end position="75"/>
    </location>
</feature>
<feature type="compositionally biased region" description="Low complexity" evidence="2">
    <location>
        <begin position="777"/>
        <end position="788"/>
    </location>
</feature>
<name>A0A0F7ZM24_9HYPO</name>
<sequence length="861" mass="92135">MGNANTKEARPGEHPEAHPEGRGESNRSRNRISRSDLGSFLSFQSTSRDRERERQNAPFERRETRQEREARRLERDRVARAKERERSMREEHVDGGFLVTLGTYTGIEDFNKPVVRQLQIERKLAPFWRGLNDWSSNWAEHQLVAAARGLPVPAADAPPDPALMPQPRSREPGASQNLGNFTVSMGPRTLSAASDRSEAGATPDVQSPAAAAPSRTASFKPRAKAIAAALSVSSRNASTTDLGPKEMSLPHDPFVNGQPIEVFLYKEASECPICFLSYPPYLNSTRCCDQPICSECFVQIKRVDPHLPEHHPDGQARDPNQGLTAEDPPEMLISEPSSCPYCQQPDFGVTYDPPPFRRGLVMSSVSSNMPSSTAMSSQSSLHSTPPPLSPHQPGRRRTHSLSASASNVITTDRVRPDWATKLAAARAHQARRAAAATALHTAAFLMGGNDQRSSFRASRFVRRSTGNGTNVPGAEHDGSGVSLGTSEAPEAGEEGGPASRNLGSRRRSRMEELEEMMFMEAVRLSLASEEDRKRKEEKAQRKEEKKRQQAERKAQKKQGKDPYGGGASGASRSSLSLGLGRLRGNSATSNSKVDAPAQGGSSISRSGSTGNIESQDRAEHPVGKGKGVDRPSLDTAGSGSSQVGCLGIPANMSRNGSHLRQISNASSLGSSAAESPSGSYVAPGLEATDSSNGQGAPRIEDDAGNEPMFNFRSLAELVGVDIENGSSQTGGHEQAGSPTSQADQSTQSRPLSRVNEEEKEGETEHVEDNQRTEPSEKTTPPTTSETTSHPAVTSLARQSPLDPATGEETRAATSEATNKVAAAPSASITMASPTAASVEEVATDHKSVGHSSVTERPSSTA</sequence>
<dbReference type="PANTHER" id="PTHR31315">
    <property type="entry name" value="PROTEIN SIP5"/>
    <property type="match status" value="1"/>
</dbReference>
<feature type="region of interest" description="Disordered" evidence="2">
    <location>
        <begin position="463"/>
        <end position="506"/>
    </location>
</feature>
<dbReference type="GO" id="GO:0005737">
    <property type="term" value="C:cytoplasm"/>
    <property type="evidence" value="ECO:0007669"/>
    <property type="project" value="TreeGrafter"/>
</dbReference>
<gene>
    <name evidence="3" type="ORF">HIM_03793</name>
</gene>
<proteinExistence type="inferred from homology"/>
<feature type="compositionally biased region" description="Low complexity" evidence="2">
    <location>
        <begin position="663"/>
        <end position="679"/>
    </location>
</feature>